<dbReference type="AlphaFoldDB" id="A0A0U2TF40"/>
<dbReference type="InterPro" id="IPR001680">
    <property type="entry name" value="WD40_rpt"/>
</dbReference>
<dbReference type="EMBL" id="KT754170">
    <property type="protein sequence ID" value="ALS04004.1"/>
    <property type="molecule type" value="mRNA"/>
</dbReference>
<feature type="non-terminal residue" evidence="2">
    <location>
        <position position="285"/>
    </location>
</feature>
<protein>
    <submittedName>
        <fullName evidence="2">WD repeat-containing protein 36</fullName>
    </submittedName>
</protein>
<dbReference type="SUPFAM" id="SSF50978">
    <property type="entry name" value="WD40 repeat-like"/>
    <property type="match status" value="1"/>
</dbReference>
<dbReference type="GO" id="GO:0032040">
    <property type="term" value="C:small-subunit processome"/>
    <property type="evidence" value="ECO:0007669"/>
    <property type="project" value="TreeGrafter"/>
</dbReference>
<name>A0A0U2TF40_ACAPC</name>
<feature type="domain" description="WDR36/Utp21 N-terminal" evidence="1">
    <location>
        <begin position="38"/>
        <end position="274"/>
    </location>
</feature>
<dbReference type="PANTHER" id="PTHR22840">
    <property type="entry name" value="WD REPEAT-CONTAINING PROTEIN 36"/>
    <property type="match status" value="1"/>
</dbReference>
<dbReference type="InterPro" id="IPR036322">
    <property type="entry name" value="WD40_repeat_dom_sf"/>
</dbReference>
<evidence type="ECO:0000259" key="1">
    <source>
        <dbReference type="Pfam" id="PF25171"/>
    </source>
</evidence>
<sequence length="285" mass="31347">MSGDGGSVVFAGYRPLGYVTNHIPCITRCIKNRKEHLIVTVTGKSFHTYGSNKLGILSVSKQHPEDITALAADTYLVYTAAANNIYLWRRGTELKGIIKGHQNPVHILLPFAHKLISVDDQSFLKIWDVNSGTEELELTFSKDKFNISAVCHPSTYLDKILVGSRQGPLHLWNIKTTKLIYTFKGWDSGVTCLEQAPAMDVVAIGLESGDIYLHNLKYDEVVVRLHQDWGPVTGLTFRTDGPPIMISGSTTGHVAVWNLEERRMASQMRNAHSAVGETGSGGGVT</sequence>
<dbReference type="InterPro" id="IPR015943">
    <property type="entry name" value="WD40/YVTN_repeat-like_dom_sf"/>
</dbReference>
<accession>A0A0U2TF40</accession>
<evidence type="ECO:0000313" key="2">
    <source>
        <dbReference type="EMBL" id="ALS04004.1"/>
    </source>
</evidence>
<dbReference type="Pfam" id="PF25171">
    <property type="entry name" value="Beta-prop_WDR36-Utp21_1st"/>
    <property type="match status" value="1"/>
</dbReference>
<dbReference type="PANTHER" id="PTHR22840:SF12">
    <property type="entry name" value="WD REPEAT-CONTAINING PROTEIN 36"/>
    <property type="match status" value="1"/>
</dbReference>
<reference evidence="2" key="1">
    <citation type="journal article" date="2015" name="Sci. Rep.">
        <title>Spliced leader RNA trans-splicing discovered in copepods.</title>
        <authorList>
            <person name="Yang F."/>
            <person name="Xu D."/>
            <person name="Zhuang Y."/>
            <person name="Yi X."/>
            <person name="Huang Y."/>
            <person name="Chen H."/>
            <person name="Lin S."/>
            <person name="Campbell D.A."/>
            <person name="Sturm N.R."/>
            <person name="Liu G."/>
            <person name="Zhang H."/>
        </authorList>
    </citation>
    <scope>NUCLEOTIDE SEQUENCE</scope>
</reference>
<dbReference type="GO" id="GO:0034388">
    <property type="term" value="C:Pwp2p-containing subcomplex of 90S preribosome"/>
    <property type="evidence" value="ECO:0007669"/>
    <property type="project" value="TreeGrafter"/>
</dbReference>
<dbReference type="GO" id="GO:0006364">
    <property type="term" value="P:rRNA processing"/>
    <property type="evidence" value="ECO:0007669"/>
    <property type="project" value="TreeGrafter"/>
</dbReference>
<dbReference type="SMART" id="SM00320">
    <property type="entry name" value="WD40"/>
    <property type="match status" value="5"/>
</dbReference>
<organism evidence="2">
    <name type="scientific">Acartia pacifica</name>
    <name type="common">Copepod</name>
    <dbReference type="NCBI Taxonomy" id="335913"/>
    <lineage>
        <taxon>Eukaryota</taxon>
        <taxon>Metazoa</taxon>
        <taxon>Ecdysozoa</taxon>
        <taxon>Arthropoda</taxon>
        <taxon>Crustacea</taxon>
        <taxon>Multicrustacea</taxon>
        <taxon>Hexanauplia</taxon>
        <taxon>Copepoda</taxon>
        <taxon>Calanoida</taxon>
        <taxon>Acartiidae</taxon>
        <taxon>Acartia</taxon>
    </lineage>
</organism>
<proteinExistence type="evidence at transcript level"/>
<dbReference type="InterPro" id="IPR059157">
    <property type="entry name" value="WDR36-Utp21_N"/>
</dbReference>
<dbReference type="Gene3D" id="2.130.10.10">
    <property type="entry name" value="YVTN repeat-like/Quinoprotein amine dehydrogenase"/>
    <property type="match status" value="1"/>
</dbReference>